<organism evidence="8 9">
    <name type="scientific">Priapulus caudatus</name>
    <name type="common">Priapulid worm</name>
    <dbReference type="NCBI Taxonomy" id="37621"/>
    <lineage>
        <taxon>Eukaryota</taxon>
        <taxon>Metazoa</taxon>
        <taxon>Ecdysozoa</taxon>
        <taxon>Scalidophora</taxon>
        <taxon>Priapulida</taxon>
        <taxon>Priapulimorpha</taxon>
        <taxon>Priapulimorphida</taxon>
        <taxon>Priapulidae</taxon>
        <taxon>Priapulus</taxon>
    </lineage>
</organism>
<evidence type="ECO:0000256" key="2">
    <source>
        <dbReference type="ARBA" id="ARBA00022741"/>
    </source>
</evidence>
<dbReference type="RefSeq" id="XP_014679997.1">
    <property type="nucleotide sequence ID" value="XM_014824511.1"/>
</dbReference>
<dbReference type="InterPro" id="IPR011009">
    <property type="entry name" value="Kinase-like_dom_sf"/>
</dbReference>
<keyword evidence="5" id="KW-0675">Receptor</keyword>
<keyword evidence="8" id="KW-1185">Reference proteome</keyword>
<keyword evidence="2 6" id="KW-0547">Nucleotide-binding</keyword>
<reference evidence="9" key="1">
    <citation type="submission" date="2025-08" db="UniProtKB">
        <authorList>
            <consortium name="RefSeq"/>
        </authorList>
    </citation>
    <scope>IDENTIFICATION</scope>
</reference>
<sequence length="164" mass="17994">MAPFADISVDTKPSAYNTTETVMRNGMMTPLFSGRPRSYIDPHTYEDPSLLIGEFAVEIDTSLIMIEAIIGGGEFGDVCKGHLKTLKEEIPVAIKTIKPGASDKAKRDFLAEATIMGQFDDANVIQLKGVVTKSHLRQLIQLVGMLRGVTSGMKYLSEMGYVHR</sequence>
<dbReference type="SUPFAM" id="SSF56112">
    <property type="entry name" value="Protein kinase-like (PK-like)"/>
    <property type="match status" value="1"/>
</dbReference>
<dbReference type="PROSITE" id="PS50011">
    <property type="entry name" value="PROTEIN_KINASE_DOM"/>
    <property type="match status" value="1"/>
</dbReference>
<evidence type="ECO:0000256" key="4">
    <source>
        <dbReference type="ARBA" id="ARBA00023136"/>
    </source>
</evidence>
<proteinExistence type="predicted"/>
<feature type="domain" description="Protein kinase" evidence="7">
    <location>
        <begin position="64"/>
        <end position="164"/>
    </location>
</feature>
<dbReference type="InterPro" id="IPR001245">
    <property type="entry name" value="Ser-Thr/Tyr_kinase_cat_dom"/>
</dbReference>
<dbReference type="Pfam" id="PF14575">
    <property type="entry name" value="EphA2_TM"/>
    <property type="match status" value="1"/>
</dbReference>
<evidence type="ECO:0000256" key="6">
    <source>
        <dbReference type="PROSITE-ProRule" id="PRU10141"/>
    </source>
</evidence>
<dbReference type="PANTHER" id="PTHR46877">
    <property type="entry name" value="EPH RECEPTOR A5"/>
    <property type="match status" value="1"/>
</dbReference>
<gene>
    <name evidence="9" type="primary">LOC106819947</name>
</gene>
<name>A0ABM1F6C6_PRICU</name>
<comment type="subcellular location">
    <subcellularLocation>
        <location evidence="1">Membrane</location>
        <topology evidence="1">Single-pass membrane protein</topology>
    </subcellularLocation>
</comment>
<dbReference type="GeneID" id="106819947"/>
<dbReference type="Pfam" id="PF07714">
    <property type="entry name" value="PK_Tyr_Ser-Thr"/>
    <property type="match status" value="1"/>
</dbReference>
<dbReference type="Gene3D" id="3.30.200.20">
    <property type="entry name" value="Phosphorylase Kinase, domain 1"/>
    <property type="match status" value="1"/>
</dbReference>
<dbReference type="PANTHER" id="PTHR46877:SF14">
    <property type="entry name" value="RECEPTOR PROTEIN-TYROSINE KINASE"/>
    <property type="match status" value="1"/>
</dbReference>
<protein>
    <submittedName>
        <fullName evidence="9">Ephrin type-A receptor 6-like</fullName>
    </submittedName>
</protein>
<evidence type="ECO:0000256" key="1">
    <source>
        <dbReference type="ARBA" id="ARBA00004167"/>
    </source>
</evidence>
<dbReference type="Proteomes" id="UP000695022">
    <property type="component" value="Unplaced"/>
</dbReference>
<evidence type="ECO:0000256" key="5">
    <source>
        <dbReference type="ARBA" id="ARBA00023170"/>
    </source>
</evidence>
<dbReference type="InterPro" id="IPR017441">
    <property type="entry name" value="Protein_kinase_ATP_BS"/>
</dbReference>
<evidence type="ECO:0000313" key="8">
    <source>
        <dbReference type="Proteomes" id="UP000695022"/>
    </source>
</evidence>
<feature type="binding site" evidence="6">
    <location>
        <position position="95"/>
    </location>
    <ligand>
        <name>ATP</name>
        <dbReference type="ChEBI" id="CHEBI:30616"/>
    </ligand>
</feature>
<evidence type="ECO:0000259" key="7">
    <source>
        <dbReference type="PROSITE" id="PS50011"/>
    </source>
</evidence>
<feature type="non-terminal residue" evidence="9">
    <location>
        <position position="164"/>
    </location>
</feature>
<accession>A0ABM1F6C6</accession>
<evidence type="ECO:0000256" key="3">
    <source>
        <dbReference type="ARBA" id="ARBA00022840"/>
    </source>
</evidence>
<dbReference type="PROSITE" id="PS00107">
    <property type="entry name" value="PROTEIN_KINASE_ATP"/>
    <property type="match status" value="1"/>
</dbReference>
<evidence type="ECO:0000313" key="9">
    <source>
        <dbReference type="RefSeq" id="XP_014679997.1"/>
    </source>
</evidence>
<keyword evidence="4" id="KW-0472">Membrane</keyword>
<dbReference type="InterPro" id="IPR000719">
    <property type="entry name" value="Prot_kinase_dom"/>
</dbReference>
<dbReference type="SMART" id="SM00219">
    <property type="entry name" value="TyrKc"/>
    <property type="match status" value="1"/>
</dbReference>
<dbReference type="InterPro" id="IPR027936">
    <property type="entry name" value="Eph_TM"/>
</dbReference>
<dbReference type="InterPro" id="IPR020635">
    <property type="entry name" value="Tyr_kinase_cat_dom"/>
</dbReference>
<dbReference type="InterPro" id="IPR050449">
    <property type="entry name" value="Ephrin_rcpt_TKs"/>
</dbReference>
<keyword evidence="3 6" id="KW-0067">ATP-binding</keyword>